<dbReference type="GO" id="GO:0032993">
    <property type="term" value="C:protein-DNA complex"/>
    <property type="evidence" value="ECO:0007669"/>
    <property type="project" value="TreeGrafter"/>
</dbReference>
<evidence type="ECO:0000256" key="5">
    <source>
        <dbReference type="ARBA" id="ARBA00023163"/>
    </source>
</evidence>
<dbReference type="SUPFAM" id="SSF53850">
    <property type="entry name" value="Periplasmic binding protein-like II"/>
    <property type="match status" value="1"/>
</dbReference>
<keyword evidence="2" id="KW-0805">Transcription regulation</keyword>
<dbReference type="GO" id="GO:0003677">
    <property type="term" value="F:DNA binding"/>
    <property type="evidence" value="ECO:0007669"/>
    <property type="project" value="UniProtKB-KW"/>
</dbReference>
<evidence type="ECO:0000256" key="1">
    <source>
        <dbReference type="ARBA" id="ARBA00009437"/>
    </source>
</evidence>
<dbReference type="Pfam" id="PF03466">
    <property type="entry name" value="LysR_substrate"/>
    <property type="match status" value="1"/>
</dbReference>
<dbReference type="GO" id="GO:0003700">
    <property type="term" value="F:DNA-binding transcription factor activity"/>
    <property type="evidence" value="ECO:0007669"/>
    <property type="project" value="TreeGrafter"/>
</dbReference>
<evidence type="ECO:0000256" key="2">
    <source>
        <dbReference type="ARBA" id="ARBA00023015"/>
    </source>
</evidence>
<sequence length="183" mass="20130">MRRTFSGIEVILESQLFAQPALSRVIEGEADISLGCWDILPDAVKSRVVQEEALVVALPVSYELANRTSISMRQLRHEAFIALSPHDGSVLNERLKQLSAAVGFKPNIIQRVPDSLTAMALVGAEVGVSLTVSSVAKNIVDKHVRFVDISDHYEPVQLRMAWQKKSDNPALASVLKVAENVWC</sequence>
<name>A0AB36IAU2_CORGT</name>
<dbReference type="EMBL" id="LOQT01000023">
    <property type="protein sequence ID" value="OKX79400.1"/>
    <property type="molecule type" value="Genomic_DNA"/>
</dbReference>
<dbReference type="CDD" id="cd08414">
    <property type="entry name" value="PBP2_LTTR_aromatics_like"/>
    <property type="match status" value="1"/>
</dbReference>
<proteinExistence type="inferred from homology"/>
<comment type="similarity">
    <text evidence="1">Belongs to the LysR transcriptional regulatory family.</text>
</comment>
<feature type="domain" description="LysR substrate-binding" evidence="6">
    <location>
        <begin position="3"/>
        <end position="175"/>
    </location>
</feature>
<dbReference type="Gene3D" id="3.40.190.10">
    <property type="entry name" value="Periplasmic binding protein-like II"/>
    <property type="match status" value="2"/>
</dbReference>
<protein>
    <submittedName>
        <fullName evidence="7">Transcriptional regulator</fullName>
    </submittedName>
</protein>
<reference evidence="7 8" key="1">
    <citation type="submission" date="2015-12" db="EMBL/GenBank/DDBJ databases">
        <title>Genome sequence of Corynebacterium AS 1.542.</title>
        <authorList>
            <person name="Yang J."/>
            <person name="Yang S."/>
        </authorList>
    </citation>
    <scope>NUCLEOTIDE SEQUENCE [LARGE SCALE GENOMIC DNA]</scope>
    <source>
        <strain evidence="7 8">AS 1.542</strain>
    </source>
</reference>
<dbReference type="RefSeq" id="WP_003857250.1">
    <property type="nucleotide sequence ID" value="NZ_JAAOYN010000001.1"/>
</dbReference>
<evidence type="ECO:0000256" key="3">
    <source>
        <dbReference type="ARBA" id="ARBA00023125"/>
    </source>
</evidence>
<keyword evidence="5" id="KW-0804">Transcription</keyword>
<keyword evidence="4" id="KW-0010">Activator</keyword>
<gene>
    <name evidence="7" type="ORF">AUP69_09955</name>
</gene>
<dbReference type="InterPro" id="IPR005119">
    <property type="entry name" value="LysR_subst-bd"/>
</dbReference>
<evidence type="ECO:0000256" key="4">
    <source>
        <dbReference type="ARBA" id="ARBA00023159"/>
    </source>
</evidence>
<evidence type="ECO:0000313" key="8">
    <source>
        <dbReference type="Proteomes" id="UP000186091"/>
    </source>
</evidence>
<comment type="caution">
    <text evidence="7">The sequence shown here is derived from an EMBL/GenBank/DDBJ whole genome shotgun (WGS) entry which is preliminary data.</text>
</comment>
<keyword evidence="3" id="KW-0238">DNA-binding</keyword>
<evidence type="ECO:0000259" key="6">
    <source>
        <dbReference type="Pfam" id="PF03466"/>
    </source>
</evidence>
<dbReference type="PANTHER" id="PTHR30346">
    <property type="entry name" value="TRANSCRIPTIONAL DUAL REGULATOR HCAR-RELATED"/>
    <property type="match status" value="1"/>
</dbReference>
<dbReference type="AlphaFoldDB" id="A0AB36IAU2"/>
<accession>A0AB36IAU2</accession>
<organism evidence="7 8">
    <name type="scientific">Corynebacterium glutamicum</name>
    <name type="common">Brevibacterium saccharolyticum</name>
    <dbReference type="NCBI Taxonomy" id="1718"/>
    <lineage>
        <taxon>Bacteria</taxon>
        <taxon>Bacillati</taxon>
        <taxon>Actinomycetota</taxon>
        <taxon>Actinomycetes</taxon>
        <taxon>Mycobacteriales</taxon>
        <taxon>Corynebacteriaceae</taxon>
        <taxon>Corynebacterium</taxon>
    </lineage>
</organism>
<dbReference type="Proteomes" id="UP000186091">
    <property type="component" value="Unassembled WGS sequence"/>
</dbReference>
<evidence type="ECO:0000313" key="7">
    <source>
        <dbReference type="EMBL" id="OKX79400.1"/>
    </source>
</evidence>
<dbReference type="PANTHER" id="PTHR30346:SF0">
    <property type="entry name" value="HCA OPERON TRANSCRIPTIONAL ACTIVATOR HCAR"/>
    <property type="match status" value="1"/>
</dbReference>